<name>A0AAD7W9E1_9TELE</name>
<feature type="region of interest" description="Disordered" evidence="1">
    <location>
        <begin position="110"/>
        <end position="150"/>
    </location>
</feature>
<accession>A0AAD7W9E1</accession>
<dbReference type="Proteomes" id="UP001221898">
    <property type="component" value="Unassembled WGS sequence"/>
</dbReference>
<evidence type="ECO:0000313" key="3">
    <source>
        <dbReference type="Proteomes" id="UP001221898"/>
    </source>
</evidence>
<keyword evidence="3" id="KW-1185">Reference proteome</keyword>
<dbReference type="Gene3D" id="3.10.10.10">
    <property type="entry name" value="HIV Type 1 Reverse Transcriptase, subunit A, domain 1"/>
    <property type="match status" value="1"/>
</dbReference>
<sequence length="150" mass="16663">MAAAGVIEPSDSPWAAPAVLFKKKDDSWSGVRQKWASDTRCRGQVFAPGDQVRIFCPSRTKGVSPKLRSRWRGPGEVLQWLREVVHRVRMPGRGREVVLHQDRLAPYRPLAQPAAEAAGESPRPLSPETLSVRLGEAGGEPDGRRTRRHI</sequence>
<dbReference type="AlphaFoldDB" id="A0AAD7W9E1"/>
<dbReference type="EMBL" id="JAINUG010000190">
    <property type="protein sequence ID" value="KAJ8388781.1"/>
    <property type="molecule type" value="Genomic_DNA"/>
</dbReference>
<evidence type="ECO:0000313" key="2">
    <source>
        <dbReference type="EMBL" id="KAJ8388781.1"/>
    </source>
</evidence>
<gene>
    <name evidence="2" type="ORF">AAFF_G00130140</name>
</gene>
<proteinExistence type="predicted"/>
<comment type="caution">
    <text evidence="2">The sequence shown here is derived from an EMBL/GenBank/DDBJ whole genome shotgun (WGS) entry which is preliminary data.</text>
</comment>
<organism evidence="2 3">
    <name type="scientific">Aldrovandia affinis</name>
    <dbReference type="NCBI Taxonomy" id="143900"/>
    <lineage>
        <taxon>Eukaryota</taxon>
        <taxon>Metazoa</taxon>
        <taxon>Chordata</taxon>
        <taxon>Craniata</taxon>
        <taxon>Vertebrata</taxon>
        <taxon>Euteleostomi</taxon>
        <taxon>Actinopterygii</taxon>
        <taxon>Neopterygii</taxon>
        <taxon>Teleostei</taxon>
        <taxon>Notacanthiformes</taxon>
        <taxon>Halosauridae</taxon>
        <taxon>Aldrovandia</taxon>
    </lineage>
</organism>
<evidence type="ECO:0000256" key="1">
    <source>
        <dbReference type="SAM" id="MobiDB-lite"/>
    </source>
</evidence>
<protein>
    <submittedName>
        <fullName evidence="2">Uncharacterized protein</fullName>
    </submittedName>
</protein>
<reference evidence="2" key="1">
    <citation type="journal article" date="2023" name="Science">
        <title>Genome structures resolve the early diversification of teleost fishes.</title>
        <authorList>
            <person name="Parey E."/>
            <person name="Louis A."/>
            <person name="Montfort J."/>
            <person name="Bouchez O."/>
            <person name="Roques C."/>
            <person name="Iampietro C."/>
            <person name="Lluch J."/>
            <person name="Castinel A."/>
            <person name="Donnadieu C."/>
            <person name="Desvignes T."/>
            <person name="Floi Bucao C."/>
            <person name="Jouanno E."/>
            <person name="Wen M."/>
            <person name="Mejri S."/>
            <person name="Dirks R."/>
            <person name="Jansen H."/>
            <person name="Henkel C."/>
            <person name="Chen W.J."/>
            <person name="Zahm M."/>
            <person name="Cabau C."/>
            <person name="Klopp C."/>
            <person name="Thompson A.W."/>
            <person name="Robinson-Rechavi M."/>
            <person name="Braasch I."/>
            <person name="Lecointre G."/>
            <person name="Bobe J."/>
            <person name="Postlethwait J.H."/>
            <person name="Berthelot C."/>
            <person name="Roest Crollius H."/>
            <person name="Guiguen Y."/>
        </authorList>
    </citation>
    <scope>NUCLEOTIDE SEQUENCE</scope>
    <source>
        <strain evidence="2">NC1722</strain>
    </source>
</reference>